<evidence type="ECO:0000256" key="1">
    <source>
        <dbReference type="ARBA" id="ARBA00004571"/>
    </source>
</evidence>
<dbReference type="SUPFAM" id="SSF56935">
    <property type="entry name" value="Porins"/>
    <property type="match status" value="1"/>
</dbReference>
<evidence type="ECO:0000256" key="3">
    <source>
        <dbReference type="ARBA" id="ARBA00022452"/>
    </source>
</evidence>
<dbReference type="InterPro" id="IPR037066">
    <property type="entry name" value="Plug_dom_sf"/>
</dbReference>
<keyword evidence="8" id="KW-0732">Signal</keyword>
<comment type="caution">
    <text evidence="10">The sequence shown here is derived from an EMBL/GenBank/DDBJ whole genome shotgun (WGS) entry which is preliminary data.</text>
</comment>
<protein>
    <submittedName>
        <fullName evidence="10">SusC/RagA family TonB-linked outer membrane protein</fullName>
    </submittedName>
</protein>
<dbReference type="InterPro" id="IPR023997">
    <property type="entry name" value="TonB-dep_OMP_SusC/RagA_CS"/>
</dbReference>
<accession>A0ABW3RGU7</accession>
<dbReference type="RefSeq" id="WP_380894560.1">
    <property type="nucleotide sequence ID" value="NZ_JBHTKY010000001.1"/>
</dbReference>
<keyword evidence="4 7" id="KW-0812">Transmembrane</keyword>
<dbReference type="Pfam" id="PF07715">
    <property type="entry name" value="Plug"/>
    <property type="match status" value="1"/>
</dbReference>
<evidence type="ECO:0000256" key="2">
    <source>
        <dbReference type="ARBA" id="ARBA00022448"/>
    </source>
</evidence>
<comment type="subcellular location">
    <subcellularLocation>
        <location evidence="1 7">Cell outer membrane</location>
        <topology evidence="1 7">Multi-pass membrane protein</topology>
    </subcellularLocation>
</comment>
<evidence type="ECO:0000256" key="6">
    <source>
        <dbReference type="ARBA" id="ARBA00023237"/>
    </source>
</evidence>
<proteinExistence type="inferred from homology"/>
<dbReference type="EMBL" id="JBHTKY010000001">
    <property type="protein sequence ID" value="MFD1164379.1"/>
    <property type="molecule type" value="Genomic_DNA"/>
</dbReference>
<dbReference type="InterPro" id="IPR036942">
    <property type="entry name" value="Beta-barrel_TonB_sf"/>
</dbReference>
<keyword evidence="6 7" id="KW-0998">Cell outer membrane</keyword>
<evidence type="ECO:0000313" key="10">
    <source>
        <dbReference type="EMBL" id="MFD1164379.1"/>
    </source>
</evidence>
<reference evidence="11" key="1">
    <citation type="journal article" date="2019" name="Int. J. Syst. Evol. Microbiol.">
        <title>The Global Catalogue of Microorganisms (GCM) 10K type strain sequencing project: providing services to taxonomists for standard genome sequencing and annotation.</title>
        <authorList>
            <consortium name="The Broad Institute Genomics Platform"/>
            <consortium name="The Broad Institute Genome Sequencing Center for Infectious Disease"/>
            <person name="Wu L."/>
            <person name="Ma J."/>
        </authorList>
    </citation>
    <scope>NUCLEOTIDE SEQUENCE [LARGE SCALE GENOMIC DNA]</scope>
    <source>
        <strain evidence="11">CCUG 52468</strain>
    </source>
</reference>
<evidence type="ECO:0000313" key="11">
    <source>
        <dbReference type="Proteomes" id="UP001597205"/>
    </source>
</evidence>
<gene>
    <name evidence="10" type="ORF">ACFQ2C_02040</name>
</gene>
<feature type="chain" id="PRO_5046597263" evidence="8">
    <location>
        <begin position="22"/>
        <end position="1045"/>
    </location>
</feature>
<dbReference type="InterPro" id="IPR012910">
    <property type="entry name" value="Plug_dom"/>
</dbReference>
<dbReference type="NCBIfam" id="TIGR04057">
    <property type="entry name" value="SusC_RagA_signa"/>
    <property type="match status" value="1"/>
</dbReference>
<dbReference type="PROSITE" id="PS52016">
    <property type="entry name" value="TONB_DEPENDENT_REC_3"/>
    <property type="match status" value="1"/>
</dbReference>
<evidence type="ECO:0000256" key="7">
    <source>
        <dbReference type="PROSITE-ProRule" id="PRU01360"/>
    </source>
</evidence>
<comment type="similarity">
    <text evidence="7">Belongs to the TonB-dependent receptor family.</text>
</comment>
<keyword evidence="3 7" id="KW-1134">Transmembrane beta strand</keyword>
<sequence length="1045" mass="114256">MKQKLLSFILLFTICIGLVNAQNQQVSGKVTSDDGGTPLAGVTVNLIGTSVTTQTDASGNFSISAPGSGSLRFTNIGYVGQTVNINNSSVINVTLISDEAALDEIVVTGYSNIKKTEFSGAASIISNREIEDKPVANLTQNLQGRVPGLLANSGTGQPGSAANVQIRGTKSIQGAGAQPLYIVDGIPASSETVQNLNPNDFESMTVLKDASAAALYGARGGVGVIVITTKQGKKGTSEVSVRTQFGVTAPPDFSRLNLMSTAELLAYEERVGLITGSTNAGFSNVPGWFYSRLNPANSKLSAAQLAEYDRKLDSTRNINTDIGDLLFRNGISQTYELNLRGGAENLTYFSSIGYMNQDGVDRFSDFERFTGRLNLGYTKGKFTAQFNNSFGYSITHKAPGDGFGNSPLSPFQMIYRAKPYDNPYLPDGSLNFGGGGTNLNLKNLANLFEANQNTRWSEKTWKINSGLILGFQITDDISIKNVTGIDADNGMYEYYINPNSYRGSLQNFQSGIAREANTVNAQIINTSSINYNKTFNDVHKVDVGAYFEGIRVYNKGMGFTLYNLNPSLPWTGQGANPLPTNDAETMPQNSTSARSGYGIRSYFATAAYDYAGKYNISANVRRDGTSRIVNIDNREITTWSAGATWNIIQEEFMKTQTLFTDLRLRASYGQAPNIGSIAINAYNLGLDATGAWWVPNYISSQVPGYGTAAYPGSTIPGIAPTTPGNPNLKIETVNKANIGLDFNMWANRARFTFDIYQEMTNDLFVSQPLSNTTGFNSMNINAGKMSNKGIEAVIAVDAYRTDDIDLTIGWNHAINVNKIEDLGAVTQYESGTYLIKEGLPFGSHYTYNYLGADPETGRPMYYAQDGETIVYDLSNAGRFATFGTYKPKHIGGFNLDFRYKAFSLSTLFSYQFDVVRSNNIRNWITDGTRGYIGSVNQSRELLDNQWEKPGDEKYFSSPVYSKGFTSSDLQNAKFLRFRNLTLNYRIPGITHAGVTYLKGANVYFTAHNLAVWSPWTGVDPEDDNNISLNEYPNPKSFVFGINFNF</sequence>
<feature type="domain" description="TonB-dependent receptor plug" evidence="9">
    <location>
        <begin position="115"/>
        <end position="224"/>
    </location>
</feature>
<evidence type="ECO:0000256" key="5">
    <source>
        <dbReference type="ARBA" id="ARBA00023136"/>
    </source>
</evidence>
<dbReference type="InterPro" id="IPR039426">
    <property type="entry name" value="TonB-dep_rcpt-like"/>
</dbReference>
<organism evidence="10 11">
    <name type="scientific">Sphingobacterium daejeonense</name>
    <dbReference type="NCBI Taxonomy" id="371142"/>
    <lineage>
        <taxon>Bacteria</taxon>
        <taxon>Pseudomonadati</taxon>
        <taxon>Bacteroidota</taxon>
        <taxon>Sphingobacteriia</taxon>
        <taxon>Sphingobacteriales</taxon>
        <taxon>Sphingobacteriaceae</taxon>
        <taxon>Sphingobacterium</taxon>
    </lineage>
</organism>
<dbReference type="Pfam" id="PF13715">
    <property type="entry name" value="CarbopepD_reg_2"/>
    <property type="match status" value="1"/>
</dbReference>
<evidence type="ECO:0000259" key="9">
    <source>
        <dbReference type="Pfam" id="PF07715"/>
    </source>
</evidence>
<dbReference type="SUPFAM" id="SSF49464">
    <property type="entry name" value="Carboxypeptidase regulatory domain-like"/>
    <property type="match status" value="1"/>
</dbReference>
<name>A0ABW3RGU7_9SPHI</name>
<keyword evidence="11" id="KW-1185">Reference proteome</keyword>
<evidence type="ECO:0000256" key="8">
    <source>
        <dbReference type="SAM" id="SignalP"/>
    </source>
</evidence>
<dbReference type="Proteomes" id="UP001597205">
    <property type="component" value="Unassembled WGS sequence"/>
</dbReference>
<dbReference type="Gene3D" id="2.60.40.1120">
    <property type="entry name" value="Carboxypeptidase-like, regulatory domain"/>
    <property type="match status" value="1"/>
</dbReference>
<feature type="signal peptide" evidence="8">
    <location>
        <begin position="1"/>
        <end position="21"/>
    </location>
</feature>
<dbReference type="InterPro" id="IPR023996">
    <property type="entry name" value="TonB-dep_OMP_SusC/RagA"/>
</dbReference>
<evidence type="ECO:0000256" key="4">
    <source>
        <dbReference type="ARBA" id="ARBA00022692"/>
    </source>
</evidence>
<dbReference type="Gene3D" id="2.170.130.10">
    <property type="entry name" value="TonB-dependent receptor, plug domain"/>
    <property type="match status" value="1"/>
</dbReference>
<dbReference type="Gene3D" id="2.40.170.20">
    <property type="entry name" value="TonB-dependent receptor, beta-barrel domain"/>
    <property type="match status" value="1"/>
</dbReference>
<keyword evidence="2 7" id="KW-0813">Transport</keyword>
<dbReference type="NCBIfam" id="TIGR04056">
    <property type="entry name" value="OMP_RagA_SusC"/>
    <property type="match status" value="1"/>
</dbReference>
<dbReference type="InterPro" id="IPR008969">
    <property type="entry name" value="CarboxyPept-like_regulatory"/>
</dbReference>
<keyword evidence="5 7" id="KW-0472">Membrane</keyword>